<proteinExistence type="predicted"/>
<dbReference type="AlphaFoldDB" id="A0A1I3VUN5"/>
<protein>
    <submittedName>
        <fullName evidence="2">Uncharacterized protein</fullName>
    </submittedName>
</protein>
<evidence type="ECO:0000313" key="2">
    <source>
        <dbReference type="EMBL" id="SFJ98849.1"/>
    </source>
</evidence>
<dbReference type="EMBL" id="FOSN01000001">
    <property type="protein sequence ID" value="SFJ98849.1"/>
    <property type="molecule type" value="Genomic_DNA"/>
</dbReference>
<dbReference type="OrthoDB" id="7867040at2"/>
<evidence type="ECO:0000256" key="1">
    <source>
        <dbReference type="SAM" id="MobiDB-lite"/>
    </source>
</evidence>
<dbReference type="RefSeq" id="WP_139223461.1">
    <property type="nucleotide sequence ID" value="NZ_FOSN01000001.1"/>
</dbReference>
<keyword evidence="3" id="KW-1185">Reference proteome</keyword>
<evidence type="ECO:0000313" key="3">
    <source>
        <dbReference type="Proteomes" id="UP000198755"/>
    </source>
</evidence>
<dbReference type="Proteomes" id="UP000198755">
    <property type="component" value="Unassembled WGS sequence"/>
</dbReference>
<name>A0A1I3VUN5_9HYPH</name>
<gene>
    <name evidence="2" type="ORF">SAMN05444581_101112</name>
</gene>
<sequence length="175" mass="19534">MAQHANPVMQRTPPVAIHADAPAEKLFITQYRCWTAGYSLCNRTCLNLARVVLQSYVTPCCVNTLYDAFHFFAFTMNTQAQKPIEWRPDACRYLCRDEYLALRLISSSQAGDFNEEVSAATDLLGMDEIHLLVTASRLLAHALKVRGFVFGPAAAPEDERSTSTQDAPPSRLTLH</sequence>
<feature type="region of interest" description="Disordered" evidence="1">
    <location>
        <begin position="155"/>
        <end position="175"/>
    </location>
</feature>
<reference evidence="2 3" key="1">
    <citation type="submission" date="2016-10" db="EMBL/GenBank/DDBJ databases">
        <authorList>
            <person name="de Groot N.N."/>
        </authorList>
    </citation>
    <scope>NUCLEOTIDE SEQUENCE [LARGE SCALE GENOMIC DNA]</scope>
    <source>
        <strain evidence="2 3">NE2</strain>
    </source>
</reference>
<accession>A0A1I3VUN5</accession>
<organism evidence="2 3">
    <name type="scientific">Methylocapsa palsarum</name>
    <dbReference type="NCBI Taxonomy" id="1612308"/>
    <lineage>
        <taxon>Bacteria</taxon>
        <taxon>Pseudomonadati</taxon>
        <taxon>Pseudomonadota</taxon>
        <taxon>Alphaproteobacteria</taxon>
        <taxon>Hyphomicrobiales</taxon>
        <taxon>Beijerinckiaceae</taxon>
        <taxon>Methylocapsa</taxon>
    </lineage>
</organism>